<dbReference type="Gene3D" id="3.30.420.10">
    <property type="entry name" value="Ribonuclease H-like superfamily/Ribonuclease H"/>
    <property type="match status" value="1"/>
</dbReference>
<organism evidence="2 3">
    <name type="scientific">Alkalibacillus flavidus</name>
    <dbReference type="NCBI Taxonomy" id="546021"/>
    <lineage>
        <taxon>Bacteria</taxon>
        <taxon>Bacillati</taxon>
        <taxon>Bacillota</taxon>
        <taxon>Bacilli</taxon>
        <taxon>Bacillales</taxon>
        <taxon>Bacillaceae</taxon>
        <taxon>Alkalibacillus</taxon>
    </lineage>
</organism>
<sequence length="347" mass="41232">PGEAQVDFGLLEAVKDGQYVDVHGLSLSLPYSNATFCVPLPSENQECFLKGLETIFKQMGAVPRVLRIDNLKAAVIKPRGRHQEVEFTHELHQFSAYYGCEIQACNPYSGHEKGHVENKVGYIRYNFTTPAPVMTSYEQLTDWLEDQLTQDRQRQHYVKQQTIEDLYQDEHQHMLHLPDQDYPIFKEKWVKANKYGEIVVDQVKVHVPKSYNFGQVRLVLYWDQFKVTSPNGEILMKDVRPYMHKRRQIPWQGILSSWLDKPRAIEYSRYQPYLPVRIFEYIRIEDHRLRKERLRWLIHQLAQHDMEQINDQFYDLIDNDLQPEHDDHPYDVDWSLYDQNIPRGEST</sequence>
<dbReference type="Proteomes" id="UP001549167">
    <property type="component" value="Unassembled WGS sequence"/>
</dbReference>
<dbReference type="SUPFAM" id="SSF53098">
    <property type="entry name" value="Ribonuclease H-like"/>
    <property type="match status" value="1"/>
</dbReference>
<name>A0ABV2KY26_9BACI</name>
<reference evidence="2 3" key="1">
    <citation type="submission" date="2024-06" db="EMBL/GenBank/DDBJ databases">
        <title>Genomic Encyclopedia of Type Strains, Phase IV (KMG-IV): sequencing the most valuable type-strain genomes for metagenomic binning, comparative biology and taxonomic classification.</title>
        <authorList>
            <person name="Goeker M."/>
        </authorList>
    </citation>
    <scope>NUCLEOTIDE SEQUENCE [LARGE SCALE GENOMIC DNA]</scope>
    <source>
        <strain evidence="2 3">DSM 23520</strain>
    </source>
</reference>
<feature type="non-terminal residue" evidence="2">
    <location>
        <position position="1"/>
    </location>
</feature>
<dbReference type="RefSeq" id="WP_354221877.1">
    <property type="nucleotide sequence ID" value="NZ_JBEPMX010000026.1"/>
</dbReference>
<dbReference type="PROSITE" id="PS50994">
    <property type="entry name" value="INTEGRASE"/>
    <property type="match status" value="1"/>
</dbReference>
<evidence type="ECO:0000259" key="1">
    <source>
        <dbReference type="PROSITE" id="PS50994"/>
    </source>
</evidence>
<proteinExistence type="predicted"/>
<evidence type="ECO:0000313" key="3">
    <source>
        <dbReference type="Proteomes" id="UP001549167"/>
    </source>
</evidence>
<protein>
    <recommendedName>
        <fullName evidence="1">Integrase catalytic domain-containing protein</fullName>
    </recommendedName>
</protein>
<evidence type="ECO:0000313" key="2">
    <source>
        <dbReference type="EMBL" id="MET3684488.1"/>
    </source>
</evidence>
<keyword evidence="3" id="KW-1185">Reference proteome</keyword>
<gene>
    <name evidence="2" type="ORF">ABID56_002626</name>
</gene>
<comment type="caution">
    <text evidence="2">The sequence shown here is derived from an EMBL/GenBank/DDBJ whole genome shotgun (WGS) entry which is preliminary data.</text>
</comment>
<dbReference type="PANTHER" id="PTHR35004:SF7">
    <property type="entry name" value="INTEGRASE PROTEIN"/>
    <property type="match status" value="1"/>
</dbReference>
<dbReference type="EMBL" id="JBEPMX010000026">
    <property type="protein sequence ID" value="MET3684488.1"/>
    <property type="molecule type" value="Genomic_DNA"/>
</dbReference>
<dbReference type="InterPro" id="IPR001584">
    <property type="entry name" value="Integrase_cat-core"/>
</dbReference>
<accession>A0ABV2KY26</accession>
<dbReference type="InterPro" id="IPR036397">
    <property type="entry name" value="RNaseH_sf"/>
</dbReference>
<dbReference type="InterPro" id="IPR012337">
    <property type="entry name" value="RNaseH-like_sf"/>
</dbReference>
<dbReference type="PANTHER" id="PTHR35004">
    <property type="entry name" value="TRANSPOSASE RV3428C-RELATED"/>
    <property type="match status" value="1"/>
</dbReference>
<feature type="domain" description="Integrase catalytic" evidence="1">
    <location>
        <begin position="1"/>
        <end position="171"/>
    </location>
</feature>